<keyword evidence="1" id="KW-0677">Repeat</keyword>
<dbReference type="PANTHER" id="PTHR24251">
    <property type="entry name" value="OVOCHYMASE-RELATED"/>
    <property type="match status" value="1"/>
</dbReference>
<comment type="caution">
    <text evidence="5">The sequence shown here is derived from an EMBL/GenBank/DDBJ whole genome shotgun (WGS) entry which is preliminary data.</text>
</comment>
<keyword evidence="2" id="KW-1015">Disulfide bond</keyword>
<sequence>MFIDKPSGEFKSPGYPIPYNHSLTCEWYITVESRKSVQITIKDLELEIAGDCLADSLIVYSGPDDTAPMITRLCSSISQPSVLTTSGNYAFVRFQSDETSHGKGFIASFITVDSRCGGTFVAESGSIHSINYPQNYDLRVDCMYFIKVEKDRRVNLTFEDFDIVNSENCSSSYVKVYDGNSLDSPLLLTHCGNKLPNSVVSSNNEMLLRMKSDGFYAAKGFLASYKPLCGANIVTSGRGTINYAEGSHFHIDDSDNCSWIIRASELNAKITLHFVVLSIGSSSSETNSIDIYAGDDVTSPLITSISGHVAPPTITVSSSVVLVVYKQSYSTDIFGQFVLDYSVLDSGNSVNFGFLQFNLPFSQACNEDYVEIREGDSGGKLLGIFCGNTLPQNISVGEHVWLKFKSSEDEQTALGFSAAYSLAYDNEITGTKGVIASPLYPLKYKNNGLFTWRVTVKLRQAIKVSFNDVYVLDGECNSEIVVYDGYDSSAQILIEACLPLPEPKISSSNVIFIEFQNYHRMFGTSFLLDWEEVSKVIPETTIKKDVSCVTRVELSGVRGNNNSYDFTSPGFPNGYGHNLHCTWIIETVPQNHLSLNFKVLDLEKSWQCHADYISVYTVCGGSVTGPVGVLTNNGWGIMVCKWYITVRLGHTINVTFTNFNMPIPPGEVTCKRNYVLLRNGGSETSPFLGVGKYCGTTPPMVPISTSNKLYVEVVVETSQQV</sequence>
<feature type="domain" description="CUB" evidence="4">
    <location>
        <begin position="619"/>
        <end position="721"/>
    </location>
</feature>
<keyword evidence="6" id="KW-1185">Reference proteome</keyword>
<dbReference type="CDD" id="cd00041">
    <property type="entry name" value="CUB"/>
    <property type="match status" value="6"/>
</dbReference>
<dbReference type="InterPro" id="IPR035914">
    <property type="entry name" value="Sperma_CUB_dom_sf"/>
</dbReference>
<dbReference type="InterPro" id="IPR000859">
    <property type="entry name" value="CUB_dom"/>
</dbReference>
<evidence type="ECO:0000259" key="4">
    <source>
        <dbReference type="PROSITE" id="PS01180"/>
    </source>
</evidence>
<reference evidence="5 6" key="1">
    <citation type="submission" date="2024-07" db="EMBL/GenBank/DDBJ databases">
        <title>Chromosome-level genome assembly of the water stick insect Ranatra chinensis (Heteroptera: Nepidae).</title>
        <authorList>
            <person name="Liu X."/>
        </authorList>
    </citation>
    <scope>NUCLEOTIDE SEQUENCE [LARGE SCALE GENOMIC DNA]</scope>
    <source>
        <strain evidence="5">Cailab_2021Rc</strain>
        <tissue evidence="5">Muscle</tissue>
    </source>
</reference>
<evidence type="ECO:0000256" key="1">
    <source>
        <dbReference type="ARBA" id="ARBA00022737"/>
    </source>
</evidence>
<dbReference type="PANTHER" id="PTHR24251:SF37">
    <property type="entry name" value="CUB DOMAIN-CONTAINING PROTEIN"/>
    <property type="match status" value="1"/>
</dbReference>
<feature type="domain" description="CUB" evidence="4">
    <location>
        <begin position="424"/>
        <end position="533"/>
    </location>
</feature>
<dbReference type="Proteomes" id="UP001558652">
    <property type="component" value="Unassembled WGS sequence"/>
</dbReference>
<accession>A0ABD0YML8</accession>
<evidence type="ECO:0000313" key="5">
    <source>
        <dbReference type="EMBL" id="KAL1132415.1"/>
    </source>
</evidence>
<comment type="caution">
    <text evidence="3">Lacks conserved residue(s) required for the propagation of feature annotation.</text>
</comment>
<dbReference type="Gene3D" id="2.60.120.290">
    <property type="entry name" value="Spermadhesin, CUB domain"/>
    <property type="match status" value="7"/>
</dbReference>
<dbReference type="Pfam" id="PF00431">
    <property type="entry name" value="CUB"/>
    <property type="match status" value="7"/>
</dbReference>
<dbReference type="FunFam" id="2.60.120.290:FF:000005">
    <property type="entry name" value="Procollagen C-endopeptidase enhancer 1"/>
    <property type="match status" value="1"/>
</dbReference>
<name>A0ABD0YML8_9HEMI</name>
<protein>
    <recommendedName>
        <fullName evidence="4">CUB domain-containing protein</fullName>
    </recommendedName>
</protein>
<dbReference type="AlphaFoldDB" id="A0ABD0YML8"/>
<evidence type="ECO:0000313" key="6">
    <source>
        <dbReference type="Proteomes" id="UP001558652"/>
    </source>
</evidence>
<feature type="domain" description="CUB" evidence="4">
    <location>
        <begin position="548"/>
        <end position="616"/>
    </location>
</feature>
<dbReference type="SMART" id="SM00042">
    <property type="entry name" value="CUB"/>
    <property type="match status" value="5"/>
</dbReference>
<feature type="domain" description="CUB" evidence="4">
    <location>
        <begin position="116"/>
        <end position="228"/>
    </location>
</feature>
<feature type="domain" description="CUB" evidence="4">
    <location>
        <begin position="1"/>
        <end position="112"/>
    </location>
</feature>
<proteinExistence type="predicted"/>
<feature type="domain" description="CUB" evidence="4">
    <location>
        <begin position="229"/>
        <end position="423"/>
    </location>
</feature>
<organism evidence="5 6">
    <name type="scientific">Ranatra chinensis</name>
    <dbReference type="NCBI Taxonomy" id="642074"/>
    <lineage>
        <taxon>Eukaryota</taxon>
        <taxon>Metazoa</taxon>
        <taxon>Ecdysozoa</taxon>
        <taxon>Arthropoda</taxon>
        <taxon>Hexapoda</taxon>
        <taxon>Insecta</taxon>
        <taxon>Pterygota</taxon>
        <taxon>Neoptera</taxon>
        <taxon>Paraneoptera</taxon>
        <taxon>Hemiptera</taxon>
        <taxon>Heteroptera</taxon>
        <taxon>Panheteroptera</taxon>
        <taxon>Nepomorpha</taxon>
        <taxon>Nepidae</taxon>
        <taxon>Ranatrinae</taxon>
        <taxon>Ranatra</taxon>
    </lineage>
</organism>
<dbReference type="PROSITE" id="PS01180">
    <property type="entry name" value="CUB"/>
    <property type="match status" value="6"/>
</dbReference>
<evidence type="ECO:0000256" key="3">
    <source>
        <dbReference type="PROSITE-ProRule" id="PRU00059"/>
    </source>
</evidence>
<gene>
    <name evidence="5" type="ORF">AAG570_010370</name>
</gene>
<dbReference type="SUPFAM" id="SSF49854">
    <property type="entry name" value="Spermadhesin, CUB domain"/>
    <property type="match status" value="7"/>
</dbReference>
<dbReference type="FunFam" id="2.60.120.290:FF:000013">
    <property type="entry name" value="Membrane frizzled-related protein"/>
    <property type="match status" value="1"/>
</dbReference>
<evidence type="ECO:0000256" key="2">
    <source>
        <dbReference type="ARBA" id="ARBA00023157"/>
    </source>
</evidence>
<dbReference type="EMBL" id="JBFDAA010000005">
    <property type="protein sequence ID" value="KAL1132415.1"/>
    <property type="molecule type" value="Genomic_DNA"/>
</dbReference>